<gene>
    <name evidence="1" type="ORF">BN2475_40043</name>
</gene>
<name>A0A1N7RJA8_9BURK</name>
<reference evidence="1 2" key="1">
    <citation type="submission" date="2016-12" db="EMBL/GenBank/DDBJ databases">
        <authorList>
            <person name="Song W.-J."/>
            <person name="Kurnit D.M."/>
        </authorList>
    </citation>
    <scope>NUCLEOTIDE SEQUENCE [LARGE SCALE GENOMIC DNA]</scope>
    <source>
        <strain evidence="1 2">STM7296</strain>
    </source>
</reference>
<evidence type="ECO:0000313" key="1">
    <source>
        <dbReference type="EMBL" id="SIT35193.1"/>
    </source>
</evidence>
<dbReference type="AlphaFoldDB" id="A0A1N7RJA8"/>
<evidence type="ECO:0000313" key="2">
    <source>
        <dbReference type="Proteomes" id="UP000187012"/>
    </source>
</evidence>
<accession>A0A1N7RJA8</accession>
<dbReference type="Proteomes" id="UP000187012">
    <property type="component" value="Unassembled WGS sequence"/>
</dbReference>
<dbReference type="EMBL" id="CYGX02000004">
    <property type="protein sequence ID" value="SIT35193.1"/>
    <property type="molecule type" value="Genomic_DNA"/>
</dbReference>
<organism evidence="1 2">
    <name type="scientific">Paraburkholderia ribeironis</name>
    <dbReference type="NCBI Taxonomy" id="1247936"/>
    <lineage>
        <taxon>Bacteria</taxon>
        <taxon>Pseudomonadati</taxon>
        <taxon>Pseudomonadota</taxon>
        <taxon>Betaproteobacteria</taxon>
        <taxon>Burkholderiales</taxon>
        <taxon>Burkholderiaceae</taxon>
        <taxon>Paraburkholderia</taxon>
    </lineage>
</organism>
<dbReference type="STRING" id="1247936.BN2475_40043"/>
<sequence>MHLASTFTGLFVAGGKPYLRASVGQQINLWDFFGKVGSTLIAFMQTFPDSGAAHGLESADPCGFPLCEEFV</sequence>
<keyword evidence="2" id="KW-1185">Reference proteome</keyword>
<protein>
    <submittedName>
        <fullName evidence="1">Uncharacterized protein</fullName>
    </submittedName>
</protein>
<proteinExistence type="predicted"/>